<evidence type="ECO:0000256" key="1">
    <source>
        <dbReference type="ARBA" id="ARBA00010716"/>
    </source>
</evidence>
<evidence type="ECO:0000256" key="3">
    <source>
        <dbReference type="ARBA" id="ARBA00022801"/>
    </source>
</evidence>
<proteinExistence type="inferred from homology"/>
<feature type="domain" description="Amidohydrolase-related" evidence="7">
    <location>
        <begin position="4"/>
        <end position="304"/>
    </location>
</feature>
<evidence type="ECO:0000313" key="9">
    <source>
        <dbReference type="EMBL" id="OZS73231.1"/>
    </source>
</evidence>
<evidence type="ECO:0000313" key="8">
    <source>
        <dbReference type="EMBL" id="CAB5658993.1"/>
    </source>
</evidence>
<feature type="binding site" evidence="6">
    <location>
        <position position="152"/>
    </location>
    <ligand>
        <name>Zn(2+)</name>
        <dbReference type="ChEBI" id="CHEBI:29105"/>
    </ligand>
</feature>
<evidence type="ECO:0000313" key="10">
    <source>
        <dbReference type="Proteomes" id="UP000216001"/>
    </source>
</evidence>
<keyword evidence="3 4" id="KW-0378">Hydrolase</keyword>
<dbReference type="InterPro" id="IPR032466">
    <property type="entry name" value="Metal_Hydrolase"/>
</dbReference>
<dbReference type="GeneID" id="92275801"/>
<dbReference type="PANTHER" id="PTHR11113">
    <property type="entry name" value="N-ACETYLGLUCOSAMINE-6-PHOSPHATE DEACETYLASE"/>
    <property type="match status" value="1"/>
</dbReference>
<dbReference type="GO" id="GO:0008448">
    <property type="term" value="F:N-acetylglucosamine-6-phosphate deacetylase activity"/>
    <property type="evidence" value="ECO:0007669"/>
    <property type="project" value="UniProtKB-EC"/>
</dbReference>
<dbReference type="InterPro" id="IPR006680">
    <property type="entry name" value="Amidohydro-rel"/>
</dbReference>
<dbReference type="AlphaFoldDB" id="A0A264VPI9"/>
<name>A0A264VPI9_PRORE</name>
<keyword evidence="4" id="KW-0119">Carbohydrate metabolism</keyword>
<dbReference type="EMBL" id="NOWC01000024">
    <property type="protein sequence ID" value="OZS73231.1"/>
    <property type="molecule type" value="Genomic_DNA"/>
</dbReference>
<dbReference type="Proteomes" id="UP000216001">
    <property type="component" value="Unassembled WGS sequence"/>
</dbReference>
<dbReference type="STRING" id="587.RB151_011580"/>
<comment type="similarity">
    <text evidence="1 4">Belongs to the metallo-dependent hydrolases superfamily. NagA family.</text>
</comment>
<accession>A0A264VPI9</accession>
<dbReference type="EC" id="3.5.1.25" evidence="8"/>
<dbReference type="EMBL" id="CAHPSF010000001">
    <property type="protein sequence ID" value="CAB5658993.1"/>
    <property type="molecule type" value="Genomic_DNA"/>
</dbReference>
<dbReference type="SUPFAM" id="SSF51556">
    <property type="entry name" value="Metallo-dependent hydrolases"/>
    <property type="match status" value="1"/>
</dbReference>
<protein>
    <submittedName>
        <fullName evidence="9">N-acetylglucosamine-6-phosphate deacetylase</fullName>
        <ecNumber evidence="8">3.5.1.25</ecNumber>
    </submittedName>
</protein>
<dbReference type="InterPro" id="IPR003764">
    <property type="entry name" value="GlcNAc_6-P_deAcase"/>
</dbReference>
<feature type="binding site" evidence="6">
    <location>
        <position position="173"/>
    </location>
    <ligand>
        <name>Zn(2+)</name>
        <dbReference type="ChEBI" id="CHEBI:29105"/>
    </ligand>
</feature>
<comment type="caution">
    <text evidence="9">The sequence shown here is derived from an EMBL/GenBank/DDBJ whole genome shotgun (WGS) entry which is preliminary data.</text>
</comment>
<reference evidence="9 10" key="1">
    <citation type="submission" date="2017-07" db="EMBL/GenBank/DDBJ databases">
        <title>blaIMP-27 on transferable plasmids in Proteus mirabilis and Providencia rettgeri.</title>
        <authorList>
            <person name="Potter R."/>
        </authorList>
    </citation>
    <scope>NUCLEOTIDE SEQUENCE [LARGE SCALE GENOMIC DNA]</scope>
    <source>
        <strain evidence="9 10">PR1</strain>
    </source>
</reference>
<dbReference type="GO" id="GO:0046872">
    <property type="term" value="F:metal ion binding"/>
    <property type="evidence" value="ECO:0007669"/>
    <property type="project" value="UniProtKB-KW"/>
</dbReference>
<dbReference type="Gene3D" id="3.20.20.140">
    <property type="entry name" value="Metal-dependent hydrolases"/>
    <property type="match status" value="1"/>
</dbReference>
<evidence type="ECO:0000256" key="2">
    <source>
        <dbReference type="ARBA" id="ARBA00022723"/>
    </source>
</evidence>
<evidence type="ECO:0000256" key="5">
    <source>
        <dbReference type="PIRSR" id="PIRSR038994-1"/>
    </source>
</evidence>
<evidence type="ECO:0000256" key="6">
    <source>
        <dbReference type="PIRSR" id="PIRSR038994-3"/>
    </source>
</evidence>
<feature type="active site" description="Proton donor/acceptor" evidence="5">
    <location>
        <position position="231"/>
    </location>
</feature>
<comment type="cofactor">
    <cofactor evidence="6">
        <name>a divalent metal cation</name>
        <dbReference type="ChEBI" id="CHEBI:60240"/>
    </cofactor>
    <text evidence="6">Binds 1 divalent metal cation per subunit.</text>
</comment>
<dbReference type="PIRSF" id="PIRSF038994">
    <property type="entry name" value="NagA"/>
    <property type="match status" value="1"/>
</dbReference>
<dbReference type="PANTHER" id="PTHR11113:SF14">
    <property type="entry name" value="N-ACETYLGLUCOSAMINE-6-PHOSPHATE DEACETYLASE"/>
    <property type="match status" value="1"/>
</dbReference>
<feature type="binding site" evidence="6">
    <location>
        <position position="84"/>
    </location>
    <ligand>
        <name>Zn(2+)</name>
        <dbReference type="ChEBI" id="CHEBI:29105"/>
    </ligand>
</feature>
<gene>
    <name evidence="8" type="primary">nagA_2</name>
    <name evidence="9" type="ORF">CHI95_17725</name>
    <name evidence="8" type="ORF">GHA_00088</name>
</gene>
<dbReference type="Proteomes" id="UP000834611">
    <property type="component" value="Unassembled WGS sequence"/>
</dbReference>
<evidence type="ECO:0000259" key="7">
    <source>
        <dbReference type="Pfam" id="PF01979"/>
    </source>
</evidence>
<evidence type="ECO:0000256" key="4">
    <source>
        <dbReference type="PIRNR" id="PIRNR038994"/>
    </source>
</evidence>
<organism evidence="9 10">
    <name type="scientific">Providencia rettgeri</name>
    <dbReference type="NCBI Taxonomy" id="587"/>
    <lineage>
        <taxon>Bacteria</taxon>
        <taxon>Pseudomonadati</taxon>
        <taxon>Pseudomonadota</taxon>
        <taxon>Gammaproteobacteria</taxon>
        <taxon>Enterobacterales</taxon>
        <taxon>Morganellaceae</taxon>
        <taxon>Providencia</taxon>
    </lineage>
</organism>
<reference evidence="8" key="2">
    <citation type="submission" date="2020-05" db="EMBL/GenBank/DDBJ databases">
        <authorList>
            <person name="Delgado-Blas J."/>
        </authorList>
    </citation>
    <scope>NUCLEOTIDE SEQUENCE</scope>
    <source>
        <strain evidence="8">BB1453</strain>
    </source>
</reference>
<dbReference type="GO" id="GO:0006046">
    <property type="term" value="P:N-acetylglucosamine catabolic process"/>
    <property type="evidence" value="ECO:0007669"/>
    <property type="project" value="TreeGrafter"/>
</dbReference>
<dbReference type="Pfam" id="PF01979">
    <property type="entry name" value="Amidohydro_1"/>
    <property type="match status" value="1"/>
</dbReference>
<sequence length="343" mass="37367">MKVTSGLFDIQVNGFAGIDFNDENITAEALDYALDKMLKTGVTFCLPTLITASESSLIERFRALDKAVSKSHLGKLMVPGYHLEGPFINPEVGYAGCHPPCDIIKPDINLVASLERKVSKPILLVTYAPEFDRQFQFVKQLVAMGKCVAVGHSNINFSQMEEAAKEGVCMSTHLGNGIPQYLHKLENTLQAQLSCDAIGASFIADGIHIPFPALKNLLRTKTVARSILVTDAVSAAGCNKAGNYQFAAMSIERTDDGTVRVPGEANLAGSSLTLDQAVRNIVNNKIASFDEAIMMATTNPRHYLQPALMRCGITPPVSAITWDDQLNIVKSTINREVVREYTY</sequence>
<keyword evidence="2 6" id="KW-0479">Metal-binding</keyword>
<dbReference type="RefSeq" id="WP_004256698.1">
    <property type="nucleotide sequence ID" value="NZ_ABDWLN020000032.1"/>
</dbReference>